<dbReference type="RefSeq" id="WP_286211779.1">
    <property type="nucleotide sequence ID" value="NZ_AP027452.1"/>
</dbReference>
<gene>
    <name evidence="1" type="ORF">hbim_05362</name>
</gene>
<name>A0AAI8TYS6_MYCME</name>
<organism evidence="1 2">
    <name type="scientific">Mycolicibacterium mageritense</name>
    <name type="common">Mycobacterium mageritense</name>
    <dbReference type="NCBI Taxonomy" id="53462"/>
    <lineage>
        <taxon>Bacteria</taxon>
        <taxon>Bacillati</taxon>
        <taxon>Actinomycetota</taxon>
        <taxon>Actinomycetes</taxon>
        <taxon>Mycobacteriales</taxon>
        <taxon>Mycobacteriaceae</taxon>
        <taxon>Mycolicibacterium</taxon>
    </lineage>
</organism>
<proteinExistence type="predicted"/>
<dbReference type="AlphaFoldDB" id="A0AAI8TYS6"/>
<accession>A0AAI8TYS6</accession>
<protein>
    <submittedName>
        <fullName evidence="1">Uncharacterized protein</fullName>
    </submittedName>
</protein>
<dbReference type="EMBL" id="AP027452">
    <property type="protein sequence ID" value="BDY31410.1"/>
    <property type="molecule type" value="Genomic_DNA"/>
</dbReference>
<dbReference type="Proteomes" id="UP001241092">
    <property type="component" value="Chromosome"/>
</dbReference>
<sequence length="145" mass="16357">MTVELHDQEATEAELLVISWLTPFFTELSGGVDIKRRAGNPLPFGLVREVSNVEDYLQSVSKAIVSVHWLAPTESDCTSVSRNGHRRMSYLLHNPQTDVPLVGGGTGYVEWLDVDHGPIWVDYAKDQIFRKVSRYELALPYNTIQ</sequence>
<evidence type="ECO:0000313" key="2">
    <source>
        <dbReference type="Proteomes" id="UP001241092"/>
    </source>
</evidence>
<reference evidence="1" key="1">
    <citation type="submission" date="2023-03" db="EMBL/GenBank/DDBJ databases">
        <title>Draft genome sequence of a Mycolicibacterium mageritense strain H4_3_1 isolated from a hybrid biological-inorganic system reactor.</title>
        <authorList>
            <person name="Feng X."/>
            <person name="Kazama D."/>
            <person name="Sato K."/>
            <person name="Kobayashi H."/>
        </authorList>
    </citation>
    <scope>NUCLEOTIDE SEQUENCE</scope>
    <source>
        <strain evidence="1">H4_3_1</strain>
    </source>
</reference>
<evidence type="ECO:0000313" key="1">
    <source>
        <dbReference type="EMBL" id="BDY31410.1"/>
    </source>
</evidence>